<evidence type="ECO:0000256" key="6">
    <source>
        <dbReference type="ARBA" id="ARBA00022801"/>
    </source>
</evidence>
<dbReference type="OMA" id="LTWAQHM"/>
<comment type="cofactor">
    <cofactor evidence="1">
        <name>a divalent metal cation</name>
        <dbReference type="ChEBI" id="CHEBI:60240"/>
    </cofactor>
</comment>
<evidence type="ECO:0000256" key="4">
    <source>
        <dbReference type="ARBA" id="ARBA00022722"/>
    </source>
</evidence>
<evidence type="ECO:0000256" key="3">
    <source>
        <dbReference type="ARBA" id="ARBA00006958"/>
    </source>
</evidence>
<dbReference type="EMBL" id="LFYR01001739">
    <property type="protein sequence ID" value="KMZ59713.1"/>
    <property type="molecule type" value="Genomic_DNA"/>
</dbReference>
<evidence type="ECO:0000259" key="9">
    <source>
        <dbReference type="Pfam" id="PF13359"/>
    </source>
</evidence>
<gene>
    <name evidence="10" type="ORF">ZOSMA_65G00450</name>
</gene>
<feature type="region of interest" description="Disordered" evidence="8">
    <location>
        <begin position="1"/>
        <end position="23"/>
    </location>
</feature>
<dbReference type="PANTHER" id="PTHR22930:SF244">
    <property type="entry name" value="OS05G0593000 PROTEIN"/>
    <property type="match status" value="1"/>
</dbReference>
<evidence type="ECO:0000256" key="5">
    <source>
        <dbReference type="ARBA" id="ARBA00022723"/>
    </source>
</evidence>
<comment type="subcellular location">
    <subcellularLocation>
        <location evidence="2">Nucleus</location>
    </subcellularLocation>
</comment>
<evidence type="ECO:0000256" key="7">
    <source>
        <dbReference type="ARBA" id="ARBA00023242"/>
    </source>
</evidence>
<proteinExistence type="inferred from homology"/>
<dbReference type="InterPro" id="IPR045249">
    <property type="entry name" value="HARBI1-like"/>
</dbReference>
<name>A0A0K9NSX6_ZOSMR</name>
<keyword evidence="5" id="KW-0479">Metal-binding</keyword>
<dbReference type="GO" id="GO:0016787">
    <property type="term" value="F:hydrolase activity"/>
    <property type="evidence" value="ECO:0007669"/>
    <property type="project" value="UniProtKB-KW"/>
</dbReference>
<dbReference type="GO" id="GO:0046872">
    <property type="term" value="F:metal ion binding"/>
    <property type="evidence" value="ECO:0007669"/>
    <property type="project" value="UniProtKB-KW"/>
</dbReference>
<accession>A0A0K9NSX6</accession>
<keyword evidence="6" id="KW-0378">Hydrolase</keyword>
<dbReference type="GO" id="GO:0004518">
    <property type="term" value="F:nuclease activity"/>
    <property type="evidence" value="ECO:0007669"/>
    <property type="project" value="UniProtKB-KW"/>
</dbReference>
<dbReference type="Pfam" id="PF13359">
    <property type="entry name" value="DDE_Tnp_4"/>
    <property type="match status" value="1"/>
</dbReference>
<dbReference type="STRING" id="29655.A0A0K9NSX6"/>
<sequence length="527" mass="59998">MNIPIPSSSSDTSPSPTPTPAADDDYTFYYSFFQEDSTVPGLDMPVAVPQKCRDEGDGESEKQGRGGKKKRKKKYVLEKLASTMMILEEEAKIGKRESEMEYREEMVVSERNHMDVTRDMLDIYSHTQDYYSDLEESDALRTKRLRQVSASVATAVVAEGMKEDETGVTQRQHPRRVWKKERSGEWWEKYDHRDFPDSEFKSAFRMGKATFDFICSELKSAVEKEDTMLRTAIPARQRVAVCIWRLATGEPLRLVSKRFGLGISTCHKLVLEVCIAIRNVLMPKYLQWPNDHDGIIDIKSKFESISGIPNLIGSMYTTHIPIIAPKINVGHYYNKRHTERNHKTSYSITVQGVVDSAGVFTDVCIGYPGSMPDDEVLEKSALFKRGSNGLLNNQWIVGGSGYPLMDWVMIPYSHQNLTWAQHAFNGKIGDVQRIAKEAFARLKGRWKCLQKRTEVKLLDLPALLGACCVLHNVCESRNEEMDPNLRFELVDDEMIPANPLRSLDTMQVRDNIAHMLFHHGHAGTTFF</sequence>
<keyword evidence="7" id="KW-0539">Nucleus</keyword>
<dbReference type="OrthoDB" id="2668416at2759"/>
<dbReference type="InterPro" id="IPR027806">
    <property type="entry name" value="HARBI1_dom"/>
</dbReference>
<comment type="similarity">
    <text evidence="3">Belongs to the HARBI1 family.</text>
</comment>
<evidence type="ECO:0000256" key="8">
    <source>
        <dbReference type="SAM" id="MobiDB-lite"/>
    </source>
</evidence>
<dbReference type="AlphaFoldDB" id="A0A0K9NSX6"/>
<feature type="region of interest" description="Disordered" evidence="8">
    <location>
        <begin position="39"/>
        <end position="73"/>
    </location>
</feature>
<comment type="caution">
    <text evidence="10">The sequence shown here is derived from an EMBL/GenBank/DDBJ whole genome shotgun (WGS) entry which is preliminary data.</text>
</comment>
<feature type="domain" description="DDE Tnp4" evidence="9">
    <location>
        <begin position="316"/>
        <end position="472"/>
    </location>
</feature>
<feature type="compositionally biased region" description="Low complexity" evidence="8">
    <location>
        <begin position="1"/>
        <end position="14"/>
    </location>
</feature>
<keyword evidence="11" id="KW-1185">Reference proteome</keyword>
<protein>
    <recommendedName>
        <fullName evidence="9">DDE Tnp4 domain-containing protein</fullName>
    </recommendedName>
</protein>
<dbReference type="GO" id="GO:0005634">
    <property type="term" value="C:nucleus"/>
    <property type="evidence" value="ECO:0007669"/>
    <property type="project" value="UniProtKB-SubCell"/>
</dbReference>
<dbReference type="Proteomes" id="UP000036987">
    <property type="component" value="Unassembled WGS sequence"/>
</dbReference>
<organism evidence="10 11">
    <name type="scientific">Zostera marina</name>
    <name type="common">Eelgrass</name>
    <dbReference type="NCBI Taxonomy" id="29655"/>
    <lineage>
        <taxon>Eukaryota</taxon>
        <taxon>Viridiplantae</taxon>
        <taxon>Streptophyta</taxon>
        <taxon>Embryophyta</taxon>
        <taxon>Tracheophyta</taxon>
        <taxon>Spermatophyta</taxon>
        <taxon>Magnoliopsida</taxon>
        <taxon>Liliopsida</taxon>
        <taxon>Zosteraceae</taxon>
        <taxon>Zostera</taxon>
    </lineage>
</organism>
<evidence type="ECO:0000313" key="11">
    <source>
        <dbReference type="Proteomes" id="UP000036987"/>
    </source>
</evidence>
<dbReference type="PANTHER" id="PTHR22930">
    <property type="match status" value="1"/>
</dbReference>
<keyword evidence="4" id="KW-0540">Nuclease</keyword>
<evidence type="ECO:0000256" key="2">
    <source>
        <dbReference type="ARBA" id="ARBA00004123"/>
    </source>
</evidence>
<evidence type="ECO:0000313" key="10">
    <source>
        <dbReference type="EMBL" id="KMZ59713.1"/>
    </source>
</evidence>
<evidence type="ECO:0000256" key="1">
    <source>
        <dbReference type="ARBA" id="ARBA00001968"/>
    </source>
</evidence>
<reference evidence="11" key="1">
    <citation type="journal article" date="2016" name="Nature">
        <title>The genome of the seagrass Zostera marina reveals angiosperm adaptation to the sea.</title>
        <authorList>
            <person name="Olsen J.L."/>
            <person name="Rouze P."/>
            <person name="Verhelst B."/>
            <person name="Lin Y.-C."/>
            <person name="Bayer T."/>
            <person name="Collen J."/>
            <person name="Dattolo E."/>
            <person name="De Paoli E."/>
            <person name="Dittami S."/>
            <person name="Maumus F."/>
            <person name="Michel G."/>
            <person name="Kersting A."/>
            <person name="Lauritano C."/>
            <person name="Lohaus R."/>
            <person name="Toepel M."/>
            <person name="Tonon T."/>
            <person name="Vanneste K."/>
            <person name="Amirebrahimi M."/>
            <person name="Brakel J."/>
            <person name="Bostroem C."/>
            <person name="Chovatia M."/>
            <person name="Grimwood J."/>
            <person name="Jenkins J.W."/>
            <person name="Jueterbock A."/>
            <person name="Mraz A."/>
            <person name="Stam W.T."/>
            <person name="Tice H."/>
            <person name="Bornberg-Bauer E."/>
            <person name="Green P.J."/>
            <person name="Pearson G.A."/>
            <person name="Procaccini G."/>
            <person name="Duarte C.M."/>
            <person name="Schmutz J."/>
            <person name="Reusch T.B.H."/>
            <person name="Van de Peer Y."/>
        </authorList>
    </citation>
    <scope>NUCLEOTIDE SEQUENCE [LARGE SCALE GENOMIC DNA]</scope>
    <source>
        <strain evidence="11">cv. Finnish</strain>
    </source>
</reference>
<feature type="compositionally biased region" description="Basic and acidic residues" evidence="8">
    <location>
        <begin position="51"/>
        <end position="64"/>
    </location>
</feature>